<evidence type="ECO:0000313" key="2">
    <source>
        <dbReference type="Proteomes" id="UP001220324"/>
    </source>
</evidence>
<evidence type="ECO:0000313" key="1">
    <source>
        <dbReference type="EMBL" id="KAJ5541408.1"/>
    </source>
</evidence>
<name>A0AAD6CYR4_9EURO</name>
<proteinExistence type="predicted"/>
<keyword evidence="2" id="KW-1185">Reference proteome</keyword>
<comment type="caution">
    <text evidence="1">The sequence shown here is derived from an EMBL/GenBank/DDBJ whole genome shotgun (WGS) entry which is preliminary data.</text>
</comment>
<reference evidence="1 2" key="1">
    <citation type="journal article" date="2023" name="IMA Fungus">
        <title>Comparative genomic study of the Penicillium genus elucidates a diverse pangenome and 15 lateral gene transfer events.</title>
        <authorList>
            <person name="Petersen C."/>
            <person name="Sorensen T."/>
            <person name="Nielsen M.R."/>
            <person name="Sondergaard T.E."/>
            <person name="Sorensen J.L."/>
            <person name="Fitzpatrick D.A."/>
            <person name="Frisvad J.C."/>
            <person name="Nielsen K.L."/>
        </authorList>
    </citation>
    <scope>NUCLEOTIDE SEQUENCE [LARGE SCALE GENOMIC DNA]</scope>
    <source>
        <strain evidence="1 2">IBT 35679</strain>
    </source>
</reference>
<protein>
    <submittedName>
        <fullName evidence="1">Uncharacterized protein</fullName>
    </submittedName>
</protein>
<accession>A0AAD6CYR4</accession>
<gene>
    <name evidence="1" type="ORF">N7494_006484</name>
</gene>
<dbReference type="Proteomes" id="UP001220324">
    <property type="component" value="Unassembled WGS sequence"/>
</dbReference>
<organism evidence="1 2">
    <name type="scientific">Penicillium frequentans</name>
    <dbReference type="NCBI Taxonomy" id="3151616"/>
    <lineage>
        <taxon>Eukaryota</taxon>
        <taxon>Fungi</taxon>
        <taxon>Dikarya</taxon>
        <taxon>Ascomycota</taxon>
        <taxon>Pezizomycotina</taxon>
        <taxon>Eurotiomycetes</taxon>
        <taxon>Eurotiomycetidae</taxon>
        <taxon>Eurotiales</taxon>
        <taxon>Aspergillaceae</taxon>
        <taxon>Penicillium</taxon>
    </lineage>
</organism>
<sequence>MGPTLPFLICLQKYHDQDTVLLIVLCLIVLELLRNKLTYILIPNQSLSPKTEDPIHRDAIENRRAIPCDWTNHIASCIEFENIGFLSTYDPCMTLSINVHNYMENQKYRTYRRSTQYGFIPKPREIVDKGSTRAFRWFLAARQGAMRNASCSDRHAIAETRMGCAPA</sequence>
<dbReference type="AlphaFoldDB" id="A0AAD6CYR4"/>
<dbReference type="EMBL" id="JAQIZZ010000005">
    <property type="protein sequence ID" value="KAJ5541408.1"/>
    <property type="molecule type" value="Genomic_DNA"/>
</dbReference>